<dbReference type="InterPro" id="IPR026082">
    <property type="entry name" value="ABCA"/>
</dbReference>
<dbReference type="SUPFAM" id="SSF52540">
    <property type="entry name" value="P-loop containing nucleoside triphosphate hydrolases"/>
    <property type="match status" value="1"/>
</dbReference>
<dbReference type="InterPro" id="IPR027417">
    <property type="entry name" value="P-loop_NTPase"/>
</dbReference>
<sequence>MDPDSRRETWSLLQDEKKRRTILLTTHYMDEADILGDRIIIIAYGELQCIAGEYRLTILYNENKKVDEHAKIVLKTLALLREFIPDVIIHSSNGFEVTFLLPADQRYIFPNLFQQLEENTNLLEISTFGVSVATMEEVFLRVCQRAAEKLLSVQDSDIPEDKKHHFDVSGTNLNLKFPLRFLLMFSIIYL</sequence>
<dbReference type="Gene3D" id="3.40.50.300">
    <property type="entry name" value="P-loop containing nucleotide triphosphate hydrolases"/>
    <property type="match status" value="1"/>
</dbReference>
<gene>
    <name evidence="1" type="primary">Bma-abt-4</name>
    <name evidence="1" type="ORF">BM_Bm12740</name>
</gene>
<reference evidence="1" key="1">
    <citation type="journal article" date="2007" name="Science">
        <title>Draft genome of the filarial nematode parasite Brugia malayi.</title>
        <authorList>
            <person name="Ghedin E."/>
            <person name="Wang S."/>
            <person name="Spiro D."/>
            <person name="Caler E."/>
            <person name="Zhao Q."/>
            <person name="Crabtree J."/>
            <person name="Allen J.E."/>
            <person name="Delcher A.L."/>
            <person name="Guiliano D.B."/>
            <person name="Miranda-Saavedra D."/>
            <person name="Angiuoli S.V."/>
            <person name="Creasy T."/>
            <person name="Amedeo P."/>
            <person name="Haas B."/>
            <person name="El-Sayed N.M."/>
            <person name="Wortman J.R."/>
            <person name="Feldblyum T."/>
            <person name="Tallon L."/>
            <person name="Schatz M."/>
            <person name="Shumway M."/>
            <person name="Koo H."/>
            <person name="Salzberg S.L."/>
            <person name="Schobel S."/>
            <person name="Pertea M."/>
            <person name="Pop M."/>
            <person name="White O."/>
            <person name="Barton G.J."/>
            <person name="Carlow C.K."/>
            <person name="Crawford M.J."/>
            <person name="Daub J."/>
            <person name="Dimmic M.W."/>
            <person name="Estes C.F."/>
            <person name="Foster J.M."/>
            <person name="Ganatra M."/>
            <person name="Gregory W.F."/>
            <person name="Johnson N.M."/>
            <person name="Jin J."/>
            <person name="Komuniecki R."/>
            <person name="Korf I."/>
            <person name="Kumar S."/>
            <person name="Laney S."/>
            <person name="Li B.W."/>
            <person name="Li W."/>
            <person name="Lindblom T.H."/>
            <person name="Lustigman S."/>
            <person name="Ma D."/>
            <person name="Maina C.V."/>
            <person name="Martin D.M."/>
            <person name="McCarter J.P."/>
            <person name="McReynolds L."/>
            <person name="Mitreva M."/>
            <person name="Nutman T.B."/>
            <person name="Parkinson J."/>
            <person name="Peregrin-Alvarez J.M."/>
            <person name="Poole C."/>
            <person name="Ren Q."/>
            <person name="Saunders L."/>
            <person name="Sluder A.E."/>
            <person name="Smith K."/>
            <person name="Stanke M."/>
            <person name="Unnasch T.R."/>
            <person name="Ware J."/>
            <person name="Wei A.D."/>
            <person name="Weil G."/>
            <person name="Williams D.J."/>
            <person name="Zhang Y."/>
            <person name="Williams S.A."/>
            <person name="Fraser-Liggett C."/>
            <person name="Slatko B."/>
            <person name="Blaxter M.L."/>
            <person name="Scott A.L."/>
        </authorList>
    </citation>
    <scope>NUCLEOTIDE SEQUENCE</scope>
    <source>
        <strain evidence="1">FR3</strain>
    </source>
</reference>
<accession>A0A1I9GE39</accession>
<dbReference type="EMBL" id="LN864288">
    <property type="protein sequence ID" value="CRZ26371.1"/>
    <property type="molecule type" value="Genomic_DNA"/>
</dbReference>
<dbReference type="PANTHER" id="PTHR19229">
    <property type="entry name" value="ATP-BINDING CASSETTE TRANSPORTER SUBFAMILY A ABCA"/>
    <property type="match status" value="1"/>
</dbReference>
<dbReference type="GO" id="GO:0016020">
    <property type="term" value="C:membrane"/>
    <property type="evidence" value="ECO:0007669"/>
    <property type="project" value="InterPro"/>
</dbReference>
<evidence type="ECO:0000313" key="1">
    <source>
        <dbReference type="EMBL" id="CRZ26371.1"/>
    </source>
</evidence>
<proteinExistence type="predicted"/>
<organism evidence="1">
    <name type="scientific">Brugia malayi</name>
    <name type="common">Filarial nematode worm</name>
    <dbReference type="NCBI Taxonomy" id="6279"/>
    <lineage>
        <taxon>Eukaryota</taxon>
        <taxon>Metazoa</taxon>
        <taxon>Ecdysozoa</taxon>
        <taxon>Nematoda</taxon>
        <taxon>Chromadorea</taxon>
        <taxon>Rhabditida</taxon>
        <taxon>Spirurina</taxon>
        <taxon>Spiruromorpha</taxon>
        <taxon>Filarioidea</taxon>
        <taxon>Onchocercidae</taxon>
        <taxon>Brugia</taxon>
    </lineage>
</organism>
<reference evidence="1" key="2">
    <citation type="submission" date="2012-12" db="EMBL/GenBank/DDBJ databases">
        <authorList>
            <consortium name="WormBase Consortium"/>
            <person name="Ghedin E."/>
            <person name="Paulini M."/>
        </authorList>
    </citation>
    <scope>NUCLEOTIDE SEQUENCE</scope>
    <source>
        <strain evidence="1">FR3</strain>
    </source>
</reference>
<name>A0A1I9GE39_BRUMA</name>
<dbReference type="AlphaFoldDB" id="A0A1I9GE39"/>
<dbReference type="OMA" id="ESHKFIT"/>
<dbReference type="GO" id="GO:0140359">
    <property type="term" value="F:ABC-type transporter activity"/>
    <property type="evidence" value="ECO:0007669"/>
    <property type="project" value="InterPro"/>
</dbReference>
<dbReference type="GO" id="GO:0005319">
    <property type="term" value="F:lipid transporter activity"/>
    <property type="evidence" value="ECO:0007669"/>
    <property type="project" value="TreeGrafter"/>
</dbReference>
<protein>
    <submittedName>
        <fullName evidence="1">BMA-ABT-4</fullName>
    </submittedName>
</protein>